<evidence type="ECO:0000256" key="4">
    <source>
        <dbReference type="ARBA" id="ARBA00023136"/>
    </source>
</evidence>
<dbReference type="EMBL" id="CAUYUE010000008">
    <property type="protein sequence ID" value="CAK0783500.1"/>
    <property type="molecule type" value="Genomic_DNA"/>
</dbReference>
<accession>A0AAV1IBU5</accession>
<evidence type="ECO:0000256" key="5">
    <source>
        <dbReference type="SAM" id="Phobius"/>
    </source>
</evidence>
<dbReference type="InterPro" id="IPR036259">
    <property type="entry name" value="MFS_trans_sf"/>
</dbReference>
<feature type="transmembrane region" description="Helical" evidence="5">
    <location>
        <begin position="179"/>
        <end position="205"/>
    </location>
</feature>
<evidence type="ECO:0000256" key="3">
    <source>
        <dbReference type="ARBA" id="ARBA00022989"/>
    </source>
</evidence>
<comment type="subcellular location">
    <subcellularLocation>
        <location evidence="1">Membrane</location>
        <topology evidence="1">Multi-pass membrane protein</topology>
    </subcellularLocation>
</comment>
<feature type="transmembrane region" description="Helical" evidence="5">
    <location>
        <begin position="362"/>
        <end position="380"/>
    </location>
</feature>
<feature type="transmembrane region" description="Helical" evidence="5">
    <location>
        <begin position="430"/>
        <end position="453"/>
    </location>
</feature>
<feature type="transmembrane region" description="Helical" evidence="5">
    <location>
        <begin position="500"/>
        <end position="522"/>
    </location>
</feature>
<feature type="transmembrane region" description="Helical" evidence="5">
    <location>
        <begin position="225"/>
        <end position="248"/>
    </location>
</feature>
<dbReference type="InterPro" id="IPR004752">
    <property type="entry name" value="AmpG_permease/AT-1"/>
</dbReference>
<keyword evidence="3 5" id="KW-1133">Transmembrane helix</keyword>
<dbReference type="FunFam" id="1.20.1250.20:FF:000289">
    <property type="entry name" value="Acetyl-coenzyme A transporter 1"/>
    <property type="match status" value="1"/>
</dbReference>
<dbReference type="AlphaFoldDB" id="A0AAV1IBU5"/>
<feature type="transmembrane region" description="Helical" evidence="5">
    <location>
        <begin position="326"/>
        <end position="350"/>
    </location>
</feature>
<evidence type="ECO:0000313" key="7">
    <source>
        <dbReference type="Proteomes" id="UP001314263"/>
    </source>
</evidence>
<gene>
    <name evidence="6" type="ORF">CVIRNUC_006699</name>
</gene>
<keyword evidence="2 5" id="KW-0812">Transmembrane</keyword>
<evidence type="ECO:0000256" key="1">
    <source>
        <dbReference type="ARBA" id="ARBA00004141"/>
    </source>
</evidence>
<sequence>MSTMAKRTRTGDLSHLSVEALEEGHSRRACHVRPLTVKAHTSLRGEWMNMLLLVVLYAMQGVPLGLTMGSMPFLLQAKASYTAIGIFSLASYPYSFKLLWSPLVDSIYSLAFGRRKSWVVPIQLASAALMLVSADWAEARLREADIISVTALFFVLVLLAATQDIAVDGWALTLLSRQHIGYASTCQTVGMNIGYFTSFTVFLALNDVDFCNAYLRSTPSKDGHLTLSTYLRAWGWAYAGVTLLVAAFKKEVNFLPPEEADGLHAKLDVEDRGRGIRDAYTQLWEVVRLPAVRKLALVLLAFRLAVLPAEQAAPLKLLEKGVSKEALAGLVLIEFPCELVSAVVAGRWAASSSPFKPFLFGYQARVIMAAIVTSIVFLFPSGASSLTDHPGWFALLAAAGLVTSFTSTLMFTALGSFYTRISDPDMGGSYLTLLNTIANMGTILPKLALFSLMDLLTTRKCMGGDPTLERHACPHTQIAGRGENACTKAGGECVVARDGYYGLSYAMVAIGFILLLWLRVLLPQLDALPLEQWRAKKRRQ</sequence>
<proteinExistence type="predicted"/>
<organism evidence="6 7">
    <name type="scientific">Coccomyxa viridis</name>
    <dbReference type="NCBI Taxonomy" id="1274662"/>
    <lineage>
        <taxon>Eukaryota</taxon>
        <taxon>Viridiplantae</taxon>
        <taxon>Chlorophyta</taxon>
        <taxon>core chlorophytes</taxon>
        <taxon>Trebouxiophyceae</taxon>
        <taxon>Trebouxiophyceae incertae sedis</taxon>
        <taxon>Coccomyxaceae</taxon>
        <taxon>Coccomyxa</taxon>
    </lineage>
</organism>
<dbReference type="PANTHER" id="PTHR12778:SF9">
    <property type="entry name" value="ACETYL-COENZYME A TRANSPORTER 1"/>
    <property type="match status" value="1"/>
</dbReference>
<dbReference type="GO" id="GO:0035348">
    <property type="term" value="P:acetyl-CoA transmembrane transport"/>
    <property type="evidence" value="ECO:0007669"/>
    <property type="project" value="InterPro"/>
</dbReference>
<dbReference type="Gene3D" id="1.20.1250.20">
    <property type="entry name" value="MFS general substrate transporter like domains"/>
    <property type="match status" value="1"/>
</dbReference>
<feature type="transmembrane region" description="Helical" evidence="5">
    <location>
        <begin position="50"/>
        <end position="73"/>
    </location>
</feature>
<feature type="transmembrane region" description="Helical" evidence="5">
    <location>
        <begin position="146"/>
        <end position="167"/>
    </location>
</feature>
<dbReference type="Proteomes" id="UP001314263">
    <property type="component" value="Unassembled WGS sequence"/>
</dbReference>
<dbReference type="PANTHER" id="PTHR12778">
    <property type="entry name" value="SOLUTE CARRIER FAMILY 33 ACETYL-COA TRANSPORTER -RELATED"/>
    <property type="match status" value="1"/>
</dbReference>
<feature type="transmembrane region" description="Helical" evidence="5">
    <location>
        <begin position="117"/>
        <end position="134"/>
    </location>
</feature>
<dbReference type="Pfam" id="PF13000">
    <property type="entry name" value="Acatn"/>
    <property type="match status" value="2"/>
</dbReference>
<reference evidence="6 7" key="1">
    <citation type="submission" date="2023-10" db="EMBL/GenBank/DDBJ databases">
        <authorList>
            <person name="Maclean D."/>
            <person name="Macfadyen A."/>
        </authorList>
    </citation>
    <scope>NUCLEOTIDE SEQUENCE [LARGE SCALE GENOMIC DNA]</scope>
</reference>
<keyword evidence="7" id="KW-1185">Reference proteome</keyword>
<evidence type="ECO:0000313" key="6">
    <source>
        <dbReference type="EMBL" id="CAK0783500.1"/>
    </source>
</evidence>
<dbReference type="GO" id="GO:0008521">
    <property type="term" value="F:acetyl-CoA transmembrane transporter activity"/>
    <property type="evidence" value="ECO:0007669"/>
    <property type="project" value="InterPro"/>
</dbReference>
<dbReference type="GO" id="GO:0016020">
    <property type="term" value="C:membrane"/>
    <property type="evidence" value="ECO:0007669"/>
    <property type="project" value="UniProtKB-SubCell"/>
</dbReference>
<dbReference type="InterPro" id="IPR024371">
    <property type="entry name" value="AcetylCoA_trans_1-like"/>
</dbReference>
<comment type="caution">
    <text evidence="6">The sequence shown here is derived from an EMBL/GenBank/DDBJ whole genome shotgun (WGS) entry which is preliminary data.</text>
</comment>
<feature type="transmembrane region" description="Helical" evidence="5">
    <location>
        <begin position="392"/>
        <end position="418"/>
    </location>
</feature>
<keyword evidence="4 5" id="KW-0472">Membrane</keyword>
<evidence type="ECO:0008006" key="8">
    <source>
        <dbReference type="Google" id="ProtNLM"/>
    </source>
</evidence>
<dbReference type="SUPFAM" id="SSF103473">
    <property type="entry name" value="MFS general substrate transporter"/>
    <property type="match status" value="1"/>
</dbReference>
<name>A0AAV1IBU5_9CHLO</name>
<feature type="transmembrane region" description="Helical" evidence="5">
    <location>
        <begin position="79"/>
        <end position="96"/>
    </location>
</feature>
<evidence type="ECO:0000256" key="2">
    <source>
        <dbReference type="ARBA" id="ARBA00022692"/>
    </source>
</evidence>
<protein>
    <recommendedName>
        <fullName evidence="8">Acetyl-coenzyme A transporter 1</fullName>
    </recommendedName>
</protein>